<evidence type="ECO:0000256" key="1">
    <source>
        <dbReference type="SAM" id="MobiDB-lite"/>
    </source>
</evidence>
<proteinExistence type="predicted"/>
<evidence type="ECO:0000313" key="3">
    <source>
        <dbReference type="Proteomes" id="UP000011976"/>
    </source>
</evidence>
<feature type="region of interest" description="Disordered" evidence="1">
    <location>
        <begin position="38"/>
        <end position="92"/>
    </location>
</feature>
<sequence>MRQRRRLEFGPPLTATGTATTRRAEAAATLYDVHVANTISSDRKRAPMGTPPRSTPERAAGRGGKRRARMPGESGSRHMLSGQRAPPQWTARSRDARAWLGWTGSRWTDARVVEEDSALIKRKGSLDDARAVRTDGQARLEMDDHRALAFLTLLTGLGGQATSPVAGVEPRRTG</sequence>
<protein>
    <submittedName>
        <fullName evidence="2">Uncharacterized protein</fullName>
    </submittedName>
</protein>
<organism evidence="2 3">
    <name type="scientific">Pseudozyma antarctica (strain T-34)</name>
    <name type="common">Yeast</name>
    <name type="synonym">Candida antarctica</name>
    <dbReference type="NCBI Taxonomy" id="1151754"/>
    <lineage>
        <taxon>Eukaryota</taxon>
        <taxon>Fungi</taxon>
        <taxon>Dikarya</taxon>
        <taxon>Basidiomycota</taxon>
        <taxon>Ustilaginomycotina</taxon>
        <taxon>Ustilaginomycetes</taxon>
        <taxon>Ustilaginales</taxon>
        <taxon>Ustilaginaceae</taxon>
        <taxon>Moesziomyces</taxon>
    </lineage>
</organism>
<evidence type="ECO:0000313" key="2">
    <source>
        <dbReference type="EMBL" id="GAC73361.1"/>
    </source>
</evidence>
<dbReference type="Proteomes" id="UP000011976">
    <property type="component" value="Unassembled WGS sequence"/>
</dbReference>
<name>M9LNG7_PSEA3</name>
<gene>
    <name evidence="2" type="ORF">PANT_9c00081</name>
</gene>
<feature type="region of interest" description="Disordered" evidence="1">
    <location>
        <begin position="1"/>
        <end position="21"/>
    </location>
</feature>
<dbReference type="EMBL" id="DF196775">
    <property type="protein sequence ID" value="GAC73361.1"/>
    <property type="molecule type" value="Genomic_DNA"/>
</dbReference>
<accession>M9LNG7</accession>
<dbReference type="AlphaFoldDB" id="M9LNG7"/>
<reference evidence="3" key="1">
    <citation type="journal article" date="2013" name="Genome Announc.">
        <title>Genome sequence of the basidiomycetous yeast Pseudozyma antarctica T-34, a producer of the glycolipid biosurfactants mannosylerythritol lipids.</title>
        <authorList>
            <person name="Morita T."/>
            <person name="Koike H."/>
            <person name="Koyama Y."/>
            <person name="Hagiwara H."/>
            <person name="Ito E."/>
            <person name="Fukuoka T."/>
            <person name="Imura T."/>
            <person name="Machida M."/>
            <person name="Kitamoto D."/>
        </authorList>
    </citation>
    <scope>NUCLEOTIDE SEQUENCE [LARGE SCALE GENOMIC DNA]</scope>
    <source>
        <strain evidence="3">T-34</strain>
    </source>
</reference>